<dbReference type="AlphaFoldDB" id="A0A2Z7A9U8"/>
<gene>
    <name evidence="1" type="ORF">F511_20023</name>
</gene>
<evidence type="ECO:0000313" key="1">
    <source>
        <dbReference type="EMBL" id="KZV15720.1"/>
    </source>
</evidence>
<organism evidence="1 2">
    <name type="scientific">Dorcoceras hygrometricum</name>
    <dbReference type="NCBI Taxonomy" id="472368"/>
    <lineage>
        <taxon>Eukaryota</taxon>
        <taxon>Viridiplantae</taxon>
        <taxon>Streptophyta</taxon>
        <taxon>Embryophyta</taxon>
        <taxon>Tracheophyta</taxon>
        <taxon>Spermatophyta</taxon>
        <taxon>Magnoliopsida</taxon>
        <taxon>eudicotyledons</taxon>
        <taxon>Gunneridae</taxon>
        <taxon>Pentapetalae</taxon>
        <taxon>asterids</taxon>
        <taxon>lamiids</taxon>
        <taxon>Lamiales</taxon>
        <taxon>Gesneriaceae</taxon>
        <taxon>Didymocarpoideae</taxon>
        <taxon>Trichosporeae</taxon>
        <taxon>Loxocarpinae</taxon>
        <taxon>Dorcoceras</taxon>
    </lineage>
</organism>
<proteinExistence type="predicted"/>
<protein>
    <recommendedName>
        <fullName evidence="3">Acyl-CoA dehydrogenase-related protein</fullName>
    </recommendedName>
</protein>
<dbReference type="EMBL" id="KV019641">
    <property type="protein sequence ID" value="KZV15720.1"/>
    <property type="molecule type" value="Genomic_DNA"/>
</dbReference>
<dbReference type="Proteomes" id="UP000250235">
    <property type="component" value="Unassembled WGS sequence"/>
</dbReference>
<sequence>MSLFDLQDVCIAIGSIATLDLPMVVDLIGIYGLKGPYCTLTMTNWFLQVLSVIPRGSWGDVARRFTMIRWASPELLFRSHNGCGPTGSCIPEPLRVTQRLRRLAPPPPPPPRVAGIHSCQFDEENPFVQNLSVLLVQADKGVSVLVVDRIGDIYRGLPRRADVIVTTVGARHKCQQGSGLEPPMYVDNCY</sequence>
<accession>A0A2Z7A9U8</accession>
<reference evidence="1 2" key="1">
    <citation type="journal article" date="2015" name="Proc. Natl. Acad. Sci. U.S.A.">
        <title>The resurrection genome of Boea hygrometrica: A blueprint for survival of dehydration.</title>
        <authorList>
            <person name="Xiao L."/>
            <person name="Yang G."/>
            <person name="Zhang L."/>
            <person name="Yang X."/>
            <person name="Zhao S."/>
            <person name="Ji Z."/>
            <person name="Zhou Q."/>
            <person name="Hu M."/>
            <person name="Wang Y."/>
            <person name="Chen M."/>
            <person name="Xu Y."/>
            <person name="Jin H."/>
            <person name="Xiao X."/>
            <person name="Hu G."/>
            <person name="Bao F."/>
            <person name="Hu Y."/>
            <person name="Wan P."/>
            <person name="Li L."/>
            <person name="Deng X."/>
            <person name="Kuang T."/>
            <person name="Xiang C."/>
            <person name="Zhu J.K."/>
            <person name="Oliver M.J."/>
            <person name="He Y."/>
        </authorList>
    </citation>
    <scope>NUCLEOTIDE SEQUENCE [LARGE SCALE GENOMIC DNA]</scope>
    <source>
        <strain evidence="2">cv. XS01</strain>
    </source>
</reference>
<keyword evidence="2" id="KW-1185">Reference proteome</keyword>
<evidence type="ECO:0000313" key="2">
    <source>
        <dbReference type="Proteomes" id="UP000250235"/>
    </source>
</evidence>
<dbReference type="OrthoDB" id="3934549at2759"/>
<evidence type="ECO:0008006" key="3">
    <source>
        <dbReference type="Google" id="ProtNLM"/>
    </source>
</evidence>
<name>A0A2Z7A9U8_9LAMI</name>